<evidence type="ECO:0000313" key="2">
    <source>
        <dbReference type="EMBL" id="MCA9376408.1"/>
    </source>
</evidence>
<protein>
    <submittedName>
        <fullName evidence="2">DUF456 domain-containing protein</fullName>
    </submittedName>
</protein>
<organism evidence="2 3">
    <name type="scientific">Candidatus Dojkabacteria bacterium</name>
    <dbReference type="NCBI Taxonomy" id="2099670"/>
    <lineage>
        <taxon>Bacteria</taxon>
        <taxon>Candidatus Dojkabacteria</taxon>
    </lineage>
</organism>
<dbReference type="Proteomes" id="UP000741282">
    <property type="component" value="Unassembled WGS sequence"/>
</dbReference>
<keyword evidence="1" id="KW-0472">Membrane</keyword>
<dbReference type="PANTHER" id="PTHR39165">
    <property type="entry name" value="IG HYPOTHETICAL 17883"/>
    <property type="match status" value="1"/>
</dbReference>
<dbReference type="Pfam" id="PF04306">
    <property type="entry name" value="DUF456"/>
    <property type="match status" value="1"/>
</dbReference>
<comment type="caution">
    <text evidence="2">The sequence shown here is derived from an EMBL/GenBank/DDBJ whole genome shotgun (WGS) entry which is preliminary data.</text>
</comment>
<reference evidence="2" key="1">
    <citation type="submission" date="2020-04" db="EMBL/GenBank/DDBJ databases">
        <authorList>
            <person name="Zhang T."/>
        </authorList>
    </citation>
    <scope>NUCLEOTIDE SEQUENCE</scope>
    <source>
        <strain evidence="2">HKST-UBA17</strain>
    </source>
</reference>
<dbReference type="AlphaFoldDB" id="A0A955I8I0"/>
<keyword evidence="1" id="KW-0812">Transmembrane</keyword>
<dbReference type="PANTHER" id="PTHR39165:SF1">
    <property type="entry name" value="DUF456 DOMAIN-CONTAINING PROTEIN"/>
    <property type="match status" value="1"/>
</dbReference>
<dbReference type="EMBL" id="JAGQLN010000002">
    <property type="protein sequence ID" value="MCA9376408.1"/>
    <property type="molecule type" value="Genomic_DNA"/>
</dbReference>
<keyword evidence="1" id="KW-1133">Transmembrane helix</keyword>
<reference evidence="2" key="2">
    <citation type="journal article" date="2021" name="Microbiome">
        <title>Successional dynamics and alternative stable states in a saline activated sludge microbial community over 9 years.</title>
        <authorList>
            <person name="Wang Y."/>
            <person name="Ye J."/>
            <person name="Ju F."/>
            <person name="Liu L."/>
            <person name="Boyd J.A."/>
            <person name="Deng Y."/>
            <person name="Parks D.H."/>
            <person name="Jiang X."/>
            <person name="Yin X."/>
            <person name="Woodcroft B.J."/>
            <person name="Tyson G.W."/>
            <person name="Hugenholtz P."/>
            <person name="Polz M.F."/>
            <person name="Zhang T."/>
        </authorList>
    </citation>
    <scope>NUCLEOTIDE SEQUENCE</scope>
    <source>
        <strain evidence="2">HKST-UBA17</strain>
    </source>
</reference>
<feature type="transmembrane region" description="Helical" evidence="1">
    <location>
        <begin position="59"/>
        <end position="82"/>
    </location>
</feature>
<feature type="transmembrane region" description="Helical" evidence="1">
    <location>
        <begin position="94"/>
        <end position="127"/>
    </location>
</feature>
<evidence type="ECO:0000313" key="3">
    <source>
        <dbReference type="Proteomes" id="UP000741282"/>
    </source>
</evidence>
<name>A0A955I8I0_9BACT</name>
<proteinExistence type="predicted"/>
<gene>
    <name evidence="2" type="ORF">KC685_00625</name>
</gene>
<sequence length="169" mass="17886">MIETALITLFTVLIWLLIGTLVIAGLLITLVGLPGVWLVLIGILISAIYTGFEQIGPGILIIFTILALISSLADNLLVILGAKYTGGSRWSMVGAVIGAMIGLFVGNIFGLILGPFIGASIFEVIFAKKDTKRAMKAGFGTFLGFLLSILLKFGMGVLISIIWLSMLIG</sequence>
<feature type="transmembrane region" description="Helical" evidence="1">
    <location>
        <begin position="7"/>
        <end position="28"/>
    </location>
</feature>
<feature type="transmembrane region" description="Helical" evidence="1">
    <location>
        <begin position="34"/>
        <end position="52"/>
    </location>
</feature>
<feature type="transmembrane region" description="Helical" evidence="1">
    <location>
        <begin position="139"/>
        <end position="164"/>
    </location>
</feature>
<accession>A0A955I8I0</accession>
<evidence type="ECO:0000256" key="1">
    <source>
        <dbReference type="SAM" id="Phobius"/>
    </source>
</evidence>
<dbReference type="InterPro" id="IPR007403">
    <property type="entry name" value="DUF456"/>
</dbReference>